<gene>
    <name evidence="1" type="ORF">Terrestrivirus4_101</name>
</gene>
<dbReference type="EMBL" id="MK071982">
    <property type="protein sequence ID" value="AYV76053.1"/>
    <property type="molecule type" value="Genomic_DNA"/>
</dbReference>
<protein>
    <submittedName>
        <fullName evidence="1">Uncharacterized protein</fullName>
    </submittedName>
</protein>
<accession>A0A3G4ZR22</accession>
<reference evidence="1" key="1">
    <citation type="submission" date="2018-10" db="EMBL/GenBank/DDBJ databases">
        <title>Hidden diversity of soil giant viruses.</title>
        <authorList>
            <person name="Schulz F."/>
            <person name="Alteio L."/>
            <person name="Goudeau D."/>
            <person name="Ryan E.M."/>
            <person name="Malmstrom R.R."/>
            <person name="Blanchard J."/>
            <person name="Woyke T."/>
        </authorList>
    </citation>
    <scope>NUCLEOTIDE SEQUENCE</scope>
    <source>
        <strain evidence="1">TEV1</strain>
    </source>
</reference>
<proteinExistence type="predicted"/>
<name>A0A3G4ZR22_9VIRU</name>
<organism evidence="1">
    <name type="scientific">Terrestrivirus sp</name>
    <dbReference type="NCBI Taxonomy" id="2487775"/>
    <lineage>
        <taxon>Viruses</taxon>
        <taxon>Varidnaviria</taxon>
        <taxon>Bamfordvirae</taxon>
        <taxon>Nucleocytoviricota</taxon>
        <taxon>Megaviricetes</taxon>
        <taxon>Imitervirales</taxon>
        <taxon>Mimiviridae</taxon>
        <taxon>Klosneuvirinae</taxon>
    </lineage>
</organism>
<sequence length="127" mass="14696">MESHKNNSSPFTQWKDTSEVKYDVFIKDVDEIWNETTIGYIDMVNKLSYISHISKKNNKTEAPQMAETYLPLNVRDKLFFLISDMKDVMITMEKICCTIDDINAKNGSIEISQNDIKKSIVSNSNIY</sequence>
<evidence type="ECO:0000313" key="1">
    <source>
        <dbReference type="EMBL" id="AYV76053.1"/>
    </source>
</evidence>